<dbReference type="InterPro" id="IPR036465">
    <property type="entry name" value="vWFA_dom_sf"/>
</dbReference>
<keyword evidence="1" id="KW-0472">Membrane</keyword>
<dbReference type="AlphaFoldDB" id="A0A918XGY0"/>
<dbReference type="RefSeq" id="WP_189476103.1">
    <property type="nucleotide sequence ID" value="NZ_BMYM01000001.1"/>
</dbReference>
<sequence>MIAQPNTVARSVVQTLCGIAAVLTLTLFAATPTVAQSPVSSAEIHVILDVAPDDVEGDGSQRAVLNLIAGLAAKGSGLAVWQRERGLLLPVAEIDAPLREQVRQLPLSVDEGATALIERDPNSAEPAADGAGQYDLASLMQLAVDAPLPEGRRRSIVVISDGRRAMPASPVVAATRSRNVVDALLPALTDPNVQLFAVALSSEADWDVLRTLANASHGYAYKAFNAEARAASIVALLERVLPTTEVPIDSEGRFTVDDSIGRLTVALSGSSGEARLRLISPEGQRLRPADVQPGVSWAKGLHYATATLEKPRSGEWTLEGEGQWRARVVLGANSQLAVETLPATVLPGETVELAMAVDPSLNVTSTSADVPASRAPVRQGLEVVVRDVDGRRLSTPPISQSGSSGDYVASVVAPELPGEYGVTVLVKTAALQRRSTQYFTVLPGGGAAVISTRALDVPMEDIEGIATTGVLVVLFAAAALLWLLQRRRQKKLATYASRLRD</sequence>
<feature type="domain" description="VWFA" evidence="3">
    <location>
        <begin position="152"/>
        <end position="240"/>
    </location>
</feature>
<dbReference type="PROSITE" id="PS50234">
    <property type="entry name" value="VWFA"/>
    <property type="match status" value="1"/>
</dbReference>
<evidence type="ECO:0000313" key="5">
    <source>
        <dbReference type="Proteomes" id="UP000644693"/>
    </source>
</evidence>
<dbReference type="InterPro" id="IPR002035">
    <property type="entry name" value="VWF_A"/>
</dbReference>
<dbReference type="Gene3D" id="3.40.50.410">
    <property type="entry name" value="von Willebrand factor, type A domain"/>
    <property type="match status" value="1"/>
</dbReference>
<dbReference type="Proteomes" id="UP000644693">
    <property type="component" value="Unassembled WGS sequence"/>
</dbReference>
<keyword evidence="1" id="KW-1133">Transmembrane helix</keyword>
<proteinExistence type="predicted"/>
<feature type="signal peptide" evidence="2">
    <location>
        <begin position="1"/>
        <end position="35"/>
    </location>
</feature>
<protein>
    <recommendedName>
        <fullName evidence="3">VWFA domain-containing protein</fullName>
    </recommendedName>
</protein>
<reference evidence="4" key="2">
    <citation type="submission" date="2020-09" db="EMBL/GenBank/DDBJ databases">
        <authorList>
            <person name="Sun Q."/>
            <person name="Kim S."/>
        </authorList>
    </citation>
    <scope>NUCLEOTIDE SEQUENCE</scope>
    <source>
        <strain evidence="4">KCTC 23430</strain>
    </source>
</reference>
<dbReference type="SUPFAM" id="SSF53300">
    <property type="entry name" value="vWA-like"/>
    <property type="match status" value="1"/>
</dbReference>
<comment type="caution">
    <text evidence="4">The sequence shown here is derived from an EMBL/GenBank/DDBJ whole genome shotgun (WGS) entry which is preliminary data.</text>
</comment>
<keyword evidence="5" id="KW-1185">Reference proteome</keyword>
<keyword evidence="1" id="KW-0812">Transmembrane</keyword>
<evidence type="ECO:0000313" key="4">
    <source>
        <dbReference type="EMBL" id="GHD30251.1"/>
    </source>
</evidence>
<feature type="chain" id="PRO_5036896617" description="VWFA domain-containing protein" evidence="2">
    <location>
        <begin position="36"/>
        <end position="501"/>
    </location>
</feature>
<keyword evidence="2" id="KW-0732">Signal</keyword>
<evidence type="ECO:0000259" key="3">
    <source>
        <dbReference type="PROSITE" id="PS50234"/>
    </source>
</evidence>
<feature type="transmembrane region" description="Helical" evidence="1">
    <location>
        <begin position="464"/>
        <end position="484"/>
    </location>
</feature>
<evidence type="ECO:0000256" key="2">
    <source>
        <dbReference type="SAM" id="SignalP"/>
    </source>
</evidence>
<name>A0A918XGY0_9GAMM</name>
<accession>A0A918XGY0</accession>
<dbReference type="EMBL" id="BMYM01000001">
    <property type="protein sequence ID" value="GHD30251.1"/>
    <property type="molecule type" value="Genomic_DNA"/>
</dbReference>
<reference evidence="4" key="1">
    <citation type="journal article" date="2014" name="Int. J. Syst. Evol. Microbiol.">
        <title>Complete genome sequence of Corynebacterium casei LMG S-19264T (=DSM 44701T), isolated from a smear-ripened cheese.</title>
        <authorList>
            <consortium name="US DOE Joint Genome Institute (JGI-PGF)"/>
            <person name="Walter F."/>
            <person name="Albersmeier A."/>
            <person name="Kalinowski J."/>
            <person name="Ruckert C."/>
        </authorList>
    </citation>
    <scope>NUCLEOTIDE SEQUENCE</scope>
    <source>
        <strain evidence="4">KCTC 23430</strain>
    </source>
</reference>
<organism evidence="4 5">
    <name type="scientific">Parahalioglobus pacificus</name>
    <dbReference type="NCBI Taxonomy" id="930806"/>
    <lineage>
        <taxon>Bacteria</taxon>
        <taxon>Pseudomonadati</taxon>
        <taxon>Pseudomonadota</taxon>
        <taxon>Gammaproteobacteria</taxon>
        <taxon>Cellvibrionales</taxon>
        <taxon>Halieaceae</taxon>
        <taxon>Parahalioglobus</taxon>
    </lineage>
</organism>
<gene>
    <name evidence="4" type="ORF">GCM10007053_11830</name>
</gene>
<evidence type="ECO:0000256" key="1">
    <source>
        <dbReference type="SAM" id="Phobius"/>
    </source>
</evidence>